<dbReference type="EMBL" id="AMCI01009110">
    <property type="protein sequence ID" value="EJW90014.1"/>
    <property type="molecule type" value="Genomic_DNA"/>
</dbReference>
<feature type="non-terminal residue" evidence="1">
    <location>
        <position position="55"/>
    </location>
</feature>
<comment type="caution">
    <text evidence="1">The sequence shown here is derived from an EMBL/GenBank/DDBJ whole genome shotgun (WGS) entry which is preliminary data.</text>
</comment>
<reference evidence="1" key="1">
    <citation type="journal article" date="2012" name="PLoS ONE">
        <title>Gene sets for utilization of primary and secondary nutrition supplies in the distal gut of endangered iberian lynx.</title>
        <authorList>
            <person name="Alcaide M."/>
            <person name="Messina E."/>
            <person name="Richter M."/>
            <person name="Bargiela R."/>
            <person name="Peplies J."/>
            <person name="Huws S.A."/>
            <person name="Newbold C.J."/>
            <person name="Golyshin P.N."/>
            <person name="Simon M.A."/>
            <person name="Lopez G."/>
            <person name="Yakimov M.M."/>
            <person name="Ferrer M."/>
        </authorList>
    </citation>
    <scope>NUCLEOTIDE SEQUENCE</scope>
</reference>
<organism evidence="1">
    <name type="scientific">gut metagenome</name>
    <dbReference type="NCBI Taxonomy" id="749906"/>
    <lineage>
        <taxon>unclassified sequences</taxon>
        <taxon>metagenomes</taxon>
        <taxon>organismal metagenomes</taxon>
    </lineage>
</organism>
<evidence type="ECO:0000313" key="1">
    <source>
        <dbReference type="EMBL" id="EJW90014.1"/>
    </source>
</evidence>
<sequence length="55" mass="6613">MEADYLELMEGERKFTAYYESQLNNCLQDCPWAVADFLSALYREDRETRRRMLNG</sequence>
<gene>
    <name evidence="1" type="ORF">EVA_21879</name>
</gene>
<protein>
    <submittedName>
        <fullName evidence="1">Uncharacterized protein</fullName>
    </submittedName>
</protein>
<accession>J9FRK0</accession>
<dbReference type="AlphaFoldDB" id="J9FRK0"/>
<name>J9FRK0_9ZZZZ</name>
<proteinExistence type="predicted"/>